<feature type="domain" description="HAT C-terminal dimerisation" evidence="1">
    <location>
        <begin position="512"/>
        <end position="571"/>
    </location>
</feature>
<evidence type="ECO:0000313" key="3">
    <source>
        <dbReference type="EMBL" id="KAL3392981.1"/>
    </source>
</evidence>
<reference evidence="3 4" key="1">
    <citation type="journal article" date="2024" name="bioRxiv">
        <title>A reference genome for Trichogramma kaykai: A tiny desert-dwelling parasitoid wasp with competing sex-ratio distorters.</title>
        <authorList>
            <person name="Culotta J."/>
            <person name="Lindsey A.R."/>
        </authorList>
    </citation>
    <scope>NUCLEOTIDE SEQUENCE [LARGE SCALE GENOMIC DNA]</scope>
    <source>
        <strain evidence="3 4">KSX58</strain>
    </source>
</reference>
<proteinExistence type="predicted"/>
<protein>
    <recommendedName>
        <fullName evidence="5">DUF4371 domain-containing protein</fullName>
    </recommendedName>
</protein>
<gene>
    <name evidence="3" type="ORF">TKK_012672</name>
</gene>
<feature type="domain" description="DUF4371" evidence="2">
    <location>
        <begin position="117"/>
        <end position="293"/>
    </location>
</feature>
<evidence type="ECO:0000259" key="2">
    <source>
        <dbReference type="Pfam" id="PF14291"/>
    </source>
</evidence>
<name>A0ABD2WK65_9HYME</name>
<dbReference type="Pfam" id="PF14291">
    <property type="entry name" value="DUF4371"/>
    <property type="match status" value="1"/>
</dbReference>
<organism evidence="3 4">
    <name type="scientific">Trichogramma kaykai</name>
    <dbReference type="NCBI Taxonomy" id="54128"/>
    <lineage>
        <taxon>Eukaryota</taxon>
        <taxon>Metazoa</taxon>
        <taxon>Ecdysozoa</taxon>
        <taxon>Arthropoda</taxon>
        <taxon>Hexapoda</taxon>
        <taxon>Insecta</taxon>
        <taxon>Pterygota</taxon>
        <taxon>Neoptera</taxon>
        <taxon>Endopterygota</taxon>
        <taxon>Hymenoptera</taxon>
        <taxon>Apocrita</taxon>
        <taxon>Proctotrupomorpha</taxon>
        <taxon>Chalcidoidea</taxon>
        <taxon>Trichogrammatidae</taxon>
        <taxon>Trichogramma</taxon>
    </lineage>
</organism>
<accession>A0ABD2WK65</accession>
<keyword evidence="4" id="KW-1185">Reference proteome</keyword>
<evidence type="ECO:0008006" key="5">
    <source>
        <dbReference type="Google" id="ProtNLM"/>
    </source>
</evidence>
<dbReference type="AlphaFoldDB" id="A0ABD2WK65"/>
<evidence type="ECO:0000259" key="1">
    <source>
        <dbReference type="Pfam" id="PF05699"/>
    </source>
</evidence>
<comment type="caution">
    <text evidence="3">The sequence shown here is derived from an EMBL/GenBank/DDBJ whole genome shotgun (WGS) entry which is preliminary data.</text>
</comment>
<dbReference type="InterPro" id="IPR012337">
    <property type="entry name" value="RNaseH-like_sf"/>
</dbReference>
<dbReference type="InterPro" id="IPR008906">
    <property type="entry name" value="HATC_C_dom"/>
</dbReference>
<dbReference type="EMBL" id="JBJJXI010000101">
    <property type="protein sequence ID" value="KAL3392981.1"/>
    <property type="molecule type" value="Genomic_DNA"/>
</dbReference>
<dbReference type="PANTHER" id="PTHR45749">
    <property type="match status" value="1"/>
</dbReference>
<dbReference type="SUPFAM" id="SSF53098">
    <property type="entry name" value="Ribonuclease H-like"/>
    <property type="match status" value="1"/>
</dbReference>
<dbReference type="Proteomes" id="UP001627154">
    <property type="component" value="Unassembled WGS sequence"/>
</dbReference>
<dbReference type="InterPro" id="IPR025398">
    <property type="entry name" value="DUF4371"/>
</dbReference>
<dbReference type="PANTHER" id="PTHR45749:SF23">
    <property type="entry name" value="ZINC FINGER MYM-TYPE PROTEIN 1-LIKE"/>
    <property type="match status" value="1"/>
</dbReference>
<dbReference type="Pfam" id="PF05699">
    <property type="entry name" value="Dimer_Tnp_hAT"/>
    <property type="match status" value="1"/>
</dbReference>
<sequence>MKRARVITSKKDSGAARRKKIKIAQEQIAKLPKINTLFERTVKQDSSLKKTDTATSVTQEEISNDAEVHNENTLEMSVDDAIVQDEDNTVVPIKSTLDVCVDDARAQNEEEIYWQQVLHRVIEIIKFLASRGLAFRGDNQKFGSSRNGNYLGLFELLSNYDTFIKEHIEVYGNKGQGSTSYLSANICEEFIEIIGKRVLSHIINELKKSKYFSISVDSTPDITHTNQLTFILRYVSEEGPIERFLMFIPIEGHKAEYLTEVVTDFLSTNDIDINDCRGQSYDNASNMSGIYKGLQARLKQVNKYADYMPCAAHSLNLVGEKAAECVSETTAYFYFVQNIYTFSSASPHRWNKLTEALEPKQKVVKMLSNTRWSARFDAISALYASYENIFTALDYIHEEKTLTKDTQSEARSLLKKMKKFESVFMIVVWYDILLRINDTSKSLQKENTDLHVVVSLLKSLELYLLNLREKFEDYWTKANNFIKEAKIDVKTTKECETLFKPDLYAQIKTDCLSSTFPNIEISLRIFLSLMITNCSEERSFSTLKLIKNERRSTMTQSRLNSLSLMCIESDLLEEIDFNDIISDFSAKKFRKKIL</sequence>
<evidence type="ECO:0000313" key="4">
    <source>
        <dbReference type="Proteomes" id="UP001627154"/>
    </source>
</evidence>